<name>A0A2S2FAW3_9GAMM</name>
<dbReference type="GO" id="GO:0016301">
    <property type="term" value="F:kinase activity"/>
    <property type="evidence" value="ECO:0007669"/>
    <property type="project" value="UniProtKB-KW"/>
</dbReference>
<dbReference type="SUPFAM" id="SSF56112">
    <property type="entry name" value="Protein kinase-like (PK-like)"/>
    <property type="match status" value="1"/>
</dbReference>
<feature type="domain" description="ABC1 atypical kinase-like" evidence="5">
    <location>
        <begin position="91"/>
        <end position="330"/>
    </location>
</feature>
<dbReference type="PANTHER" id="PTHR43851:SF3">
    <property type="entry name" value="COENZYME Q8"/>
    <property type="match status" value="1"/>
</dbReference>
<dbReference type="EMBL" id="CP029397">
    <property type="protein sequence ID" value="AWL27935.1"/>
    <property type="molecule type" value="Genomic_DNA"/>
</dbReference>
<evidence type="ECO:0000256" key="2">
    <source>
        <dbReference type="ARBA" id="ARBA00022679"/>
    </source>
</evidence>
<keyword evidence="3" id="KW-0547">Nucleotide-binding</keyword>
<evidence type="ECO:0000313" key="7">
    <source>
        <dbReference type="Proteomes" id="UP000245977"/>
    </source>
</evidence>
<comment type="similarity">
    <text evidence="1">Belongs to the protein kinase superfamily. ADCK protein kinase family.</text>
</comment>
<evidence type="ECO:0000259" key="5">
    <source>
        <dbReference type="Pfam" id="PF03109"/>
    </source>
</evidence>
<keyword evidence="4" id="KW-0067">ATP-binding</keyword>
<dbReference type="CDD" id="cd13970">
    <property type="entry name" value="ABC1_ADCK3"/>
    <property type="match status" value="1"/>
</dbReference>
<dbReference type="PANTHER" id="PTHR43851">
    <property type="match status" value="1"/>
</dbReference>
<dbReference type="GO" id="GO:0006744">
    <property type="term" value="P:ubiquinone biosynthetic process"/>
    <property type="evidence" value="ECO:0007669"/>
    <property type="project" value="TreeGrafter"/>
</dbReference>
<keyword evidence="7" id="KW-1185">Reference proteome</keyword>
<evidence type="ECO:0000256" key="1">
    <source>
        <dbReference type="ARBA" id="ARBA00009670"/>
    </source>
</evidence>
<accession>A0A2S2FAW3</accession>
<reference evidence="6" key="1">
    <citation type="submission" date="2019-08" db="EMBL/GenBank/DDBJ databases">
        <title>The complete genome of Acinetobacter defluvii strain WCHAD010030.</title>
        <authorList>
            <person name="Hu Y."/>
            <person name="Qin J."/>
            <person name="Feng Y."/>
            <person name="Zong Z."/>
        </authorList>
    </citation>
    <scope>NUCLEOTIDE SEQUENCE</scope>
    <source>
        <strain evidence="6">WCHA30</strain>
    </source>
</reference>
<organism evidence="6 7">
    <name type="scientific">Acinetobacter defluvii</name>
    <dbReference type="NCBI Taxonomy" id="1871111"/>
    <lineage>
        <taxon>Bacteria</taxon>
        <taxon>Pseudomonadati</taxon>
        <taxon>Pseudomonadota</taxon>
        <taxon>Gammaproteobacteria</taxon>
        <taxon>Moraxellales</taxon>
        <taxon>Moraxellaceae</taxon>
        <taxon>Acinetobacter</taxon>
    </lineage>
</organism>
<keyword evidence="2" id="KW-0808">Transferase</keyword>
<dbReference type="Proteomes" id="UP000245977">
    <property type="component" value="Chromosome"/>
</dbReference>
<dbReference type="STRING" id="1871111.GCA_001704615_03394"/>
<dbReference type="Pfam" id="PF03109">
    <property type="entry name" value="ABC1"/>
    <property type="match status" value="1"/>
</dbReference>
<dbReference type="AlphaFoldDB" id="A0A2S2FAW3"/>
<evidence type="ECO:0000256" key="4">
    <source>
        <dbReference type="ARBA" id="ARBA00022840"/>
    </source>
</evidence>
<sequence>MSKNSSTPGRRFMKLAGMTASIATKTVSNSIRNFNADEDKKNEARSKLFQDIGLQIADTLGEMKGAVMKVGQIASQYKDIFPLEVAKAIAKLQRQAPAMPFAEIKEQVEKELGKPLDQIFSHFEEQPFAAASIGQVHKATLPNGDQVVVKVQYPGVDEACESDLKQVRLALRLMGVLKVDKKLQDRLFKEIQDSLYEELNYEIEAQNLQVFRTFHQALDRQIIIPQVFPEFSSRRILTLSLEKGESIETASTWDLEIRNQIGERLIRALGQEIFFLKRFHCDPHPGNFAFREDGSVIIYDFGGVKTLSNEIIQHFKNLVRAGRKADIRTIENELTALDALAEKDKFPEALYQEWLEVLLRPLTTHYDFAENSAHHDGMKLVKKSLKYWDVFKPSPDTLMVNRTISGHYWNLIQLKVYDDLSDLFEELLPQQD</sequence>
<evidence type="ECO:0000256" key="3">
    <source>
        <dbReference type="ARBA" id="ARBA00022741"/>
    </source>
</evidence>
<dbReference type="KEGG" id="adv:DJ533_04700"/>
<gene>
    <name evidence="6" type="ORF">DJ533_04700</name>
</gene>
<dbReference type="InterPro" id="IPR011009">
    <property type="entry name" value="Kinase-like_dom_sf"/>
</dbReference>
<dbReference type="RefSeq" id="WP_065994052.1">
    <property type="nucleotide sequence ID" value="NZ_CP029397.2"/>
</dbReference>
<dbReference type="OrthoDB" id="9795390at2"/>
<keyword evidence="6" id="KW-0418">Kinase</keyword>
<dbReference type="InterPro" id="IPR004147">
    <property type="entry name" value="ABC1_dom"/>
</dbReference>
<dbReference type="InterPro" id="IPR034646">
    <property type="entry name" value="ADCK3_dom"/>
</dbReference>
<dbReference type="GO" id="GO:0005524">
    <property type="term" value="F:ATP binding"/>
    <property type="evidence" value="ECO:0007669"/>
    <property type="project" value="UniProtKB-KW"/>
</dbReference>
<evidence type="ECO:0000313" key="6">
    <source>
        <dbReference type="EMBL" id="AWL27935.1"/>
    </source>
</evidence>
<protein>
    <submittedName>
        <fullName evidence="6">AarF/ABC1/UbiB kinase family protein</fullName>
    </submittedName>
</protein>
<proteinExistence type="inferred from homology"/>
<dbReference type="InterPro" id="IPR051409">
    <property type="entry name" value="Atypical_kinase_ADCK"/>
</dbReference>